<keyword evidence="3" id="KW-1185">Reference proteome</keyword>
<dbReference type="InterPro" id="IPR006680">
    <property type="entry name" value="Amidohydro-rel"/>
</dbReference>
<dbReference type="PANTHER" id="PTHR35563">
    <property type="entry name" value="BARREL METAL-DEPENDENT HYDROLASE, PUTATIVE (AFU_ORTHOLOGUE AFUA_1G16240)-RELATED"/>
    <property type="match status" value="1"/>
</dbReference>
<dbReference type="GeneID" id="35605191"/>
<dbReference type="Proteomes" id="UP000225277">
    <property type="component" value="Unassembled WGS sequence"/>
</dbReference>
<dbReference type="Gene3D" id="3.20.20.140">
    <property type="entry name" value="Metal-dependent hydrolases"/>
    <property type="match status" value="1"/>
</dbReference>
<dbReference type="RefSeq" id="XP_023631141.1">
    <property type="nucleotide sequence ID" value="XM_023775373.1"/>
</dbReference>
<dbReference type="SUPFAM" id="SSF51556">
    <property type="entry name" value="Metallo-dependent hydrolases"/>
    <property type="match status" value="1"/>
</dbReference>
<proteinExistence type="predicted"/>
<dbReference type="Pfam" id="PF04909">
    <property type="entry name" value="Amidohydro_2"/>
    <property type="match status" value="1"/>
</dbReference>
<accession>A0A2D3V2B2</accession>
<dbReference type="AlphaFoldDB" id="A0A2D3V2B2"/>
<reference evidence="2 3" key="1">
    <citation type="submission" date="2016-03" db="EMBL/GenBank/DDBJ databases">
        <authorList>
            <person name="Ploux O."/>
        </authorList>
    </citation>
    <scope>NUCLEOTIDE SEQUENCE [LARGE SCALE GENOMIC DNA]</scope>
    <source>
        <strain evidence="2 3">URUG2</strain>
    </source>
</reference>
<feature type="domain" description="Amidohydrolase-related" evidence="1">
    <location>
        <begin position="8"/>
        <end position="268"/>
    </location>
</feature>
<protein>
    <submittedName>
        <fullName evidence="2">Related to TIM barrel metal-dependent hydrolase</fullName>
    </submittedName>
</protein>
<dbReference type="InterPro" id="IPR052358">
    <property type="entry name" value="Aro_Compnd_Degr_Hydrolases"/>
</dbReference>
<evidence type="ECO:0000259" key="1">
    <source>
        <dbReference type="Pfam" id="PF04909"/>
    </source>
</evidence>
<evidence type="ECO:0000313" key="3">
    <source>
        <dbReference type="Proteomes" id="UP000225277"/>
    </source>
</evidence>
<gene>
    <name evidence="2" type="ORF">RCC_10142</name>
</gene>
<dbReference type="OrthoDB" id="2135488at2759"/>
<evidence type="ECO:0000313" key="2">
    <source>
        <dbReference type="EMBL" id="CZT24417.1"/>
    </source>
</evidence>
<dbReference type="GO" id="GO:0016787">
    <property type="term" value="F:hydrolase activity"/>
    <property type="evidence" value="ECO:0007669"/>
    <property type="project" value="UniProtKB-KW"/>
</dbReference>
<organism evidence="2 3">
    <name type="scientific">Ramularia collo-cygni</name>
    <dbReference type="NCBI Taxonomy" id="112498"/>
    <lineage>
        <taxon>Eukaryota</taxon>
        <taxon>Fungi</taxon>
        <taxon>Dikarya</taxon>
        <taxon>Ascomycota</taxon>
        <taxon>Pezizomycotina</taxon>
        <taxon>Dothideomycetes</taxon>
        <taxon>Dothideomycetidae</taxon>
        <taxon>Mycosphaerellales</taxon>
        <taxon>Mycosphaerellaceae</taxon>
        <taxon>Ramularia</taxon>
    </lineage>
</organism>
<dbReference type="PANTHER" id="PTHR35563:SF2">
    <property type="entry name" value="BARREL METAL-DEPENDENT HYDROLASE, PUTATIVE (AFU_ORTHOLOGUE AFUA_1G16240)-RELATED"/>
    <property type="match status" value="1"/>
</dbReference>
<sequence length="270" mass="30041">MHVVEPDKFPLDAAAKYTPKAHTLAQASTFLNQLGIKNMVIVQPSIYGNDNSCTLDGLKNLGPKHGRAVIQFDPAVTSKQQLQEWHEMGVRGVRINFKSVGAEPTAAELESTLREYADAVRSFGWPLELYIALENVPMLESFVDGLGVKIIVDHLGHPTAKSLSDAQSAHDIAGFSSLLNLLKQGNTWVKMSATYRLSSDPSNKVIESLCKETLRARPDRIVFATDWPHTRFDNIDVSQYLEKVLDWIDEEGVSPHQVLVKNAEELFNCE</sequence>
<dbReference type="InterPro" id="IPR032466">
    <property type="entry name" value="Metal_Hydrolase"/>
</dbReference>
<name>A0A2D3V2B2_9PEZI</name>
<keyword evidence="2" id="KW-0378">Hydrolase</keyword>
<dbReference type="EMBL" id="FJUY01000021">
    <property type="protein sequence ID" value="CZT24417.1"/>
    <property type="molecule type" value="Genomic_DNA"/>
</dbReference>